<feature type="domain" description="Zn(2)-C6 fungal-type" evidence="6">
    <location>
        <begin position="19"/>
        <end position="49"/>
    </location>
</feature>
<dbReference type="Proteomes" id="UP000775872">
    <property type="component" value="Unassembled WGS sequence"/>
</dbReference>
<dbReference type="InterPro" id="IPR007219">
    <property type="entry name" value="XnlR_reg_dom"/>
</dbReference>
<accession>A0A9N9ZHC9</accession>
<dbReference type="Gene3D" id="4.10.240.10">
    <property type="entry name" value="Zn(2)-C6 fungal-type DNA-binding domain"/>
    <property type="match status" value="1"/>
</dbReference>
<evidence type="ECO:0000256" key="5">
    <source>
        <dbReference type="ARBA" id="ARBA00023242"/>
    </source>
</evidence>
<dbReference type="InterPro" id="IPR001138">
    <property type="entry name" value="Zn2Cys6_DnaBD"/>
</dbReference>
<keyword evidence="3" id="KW-0805">Transcription regulation</keyword>
<evidence type="ECO:0000259" key="6">
    <source>
        <dbReference type="PROSITE" id="PS50048"/>
    </source>
</evidence>
<evidence type="ECO:0000313" key="8">
    <source>
        <dbReference type="Proteomes" id="UP000775872"/>
    </source>
</evidence>
<dbReference type="SMART" id="SM00066">
    <property type="entry name" value="GAL4"/>
    <property type="match status" value="1"/>
</dbReference>
<evidence type="ECO:0000256" key="1">
    <source>
        <dbReference type="ARBA" id="ARBA00004123"/>
    </source>
</evidence>
<dbReference type="GO" id="GO:0000981">
    <property type="term" value="F:DNA-binding transcription factor activity, RNA polymerase II-specific"/>
    <property type="evidence" value="ECO:0007669"/>
    <property type="project" value="InterPro"/>
</dbReference>
<dbReference type="EMBL" id="CABFOC020000057">
    <property type="protein sequence ID" value="CAH0055486.1"/>
    <property type="molecule type" value="Genomic_DNA"/>
</dbReference>
<dbReference type="InterPro" id="IPR050815">
    <property type="entry name" value="TF_fung"/>
</dbReference>
<dbReference type="CDD" id="cd00067">
    <property type="entry name" value="GAL4"/>
    <property type="match status" value="1"/>
</dbReference>
<comment type="subcellular location">
    <subcellularLocation>
        <location evidence="1">Nucleus</location>
    </subcellularLocation>
</comment>
<dbReference type="PANTHER" id="PTHR47338:SF20">
    <property type="entry name" value="ZN(II)2CYS6 TRANSCRIPTION FACTOR (EUROFUNG)"/>
    <property type="match status" value="1"/>
</dbReference>
<keyword evidence="4" id="KW-0804">Transcription</keyword>
<dbReference type="Pfam" id="PF00172">
    <property type="entry name" value="Zn_clus"/>
    <property type="match status" value="1"/>
</dbReference>
<name>A0A9N9ZHC9_9HYPO</name>
<organism evidence="7 8">
    <name type="scientific">Clonostachys solani</name>
    <dbReference type="NCBI Taxonomy" id="160281"/>
    <lineage>
        <taxon>Eukaryota</taxon>
        <taxon>Fungi</taxon>
        <taxon>Dikarya</taxon>
        <taxon>Ascomycota</taxon>
        <taxon>Pezizomycotina</taxon>
        <taxon>Sordariomycetes</taxon>
        <taxon>Hypocreomycetidae</taxon>
        <taxon>Hypocreales</taxon>
        <taxon>Bionectriaceae</taxon>
        <taxon>Clonostachys</taxon>
    </lineage>
</organism>
<dbReference type="CDD" id="cd12148">
    <property type="entry name" value="fungal_TF_MHR"/>
    <property type="match status" value="1"/>
</dbReference>
<sequence length="501" mass="56392">MNTGTESESDRPVARFRPSCLQCQRLKKKCDRKRPQCSLCTRQNRTCLYDERSTYSDTVPSDSAPISDSRIEFSTQFRNEFPSVYFLDSVLFQRSGTKMQDAGSDLGATLSSLVGDISTNREFVALYFEFVHPWLPFLSKKRFLERVLNPLGTKQIGNMLLISSMKLVAENIVEDNTISPLYNSVKLALLRLEMAGNLDFRTLQAWIMVSLYELGHGIYPAAYLTIGTCVRYARALCIHLSVENSFQSSVHDELDREERRRSWWAILLLDHFVHLGCPAALGVNLQPTSDSILPIDDSIWDQGELSGAQLYRLYSPLTATMGRFCLTAQAAILLRKVFQHVNDTLNTDQFRHQEATALDNTIAALTQVSLEEGRFRGIGVCSPTTICFSARLLLHDEERRQRSGSLQRITGGSPPRHIVDEILASMLRLAQALASCGNCGAEQISPFCLEAMYRSGIIFAQRFASEGDEDAYESFKILKLGLEATSRRWKAGSKIISWISY</sequence>
<evidence type="ECO:0000256" key="4">
    <source>
        <dbReference type="ARBA" id="ARBA00023163"/>
    </source>
</evidence>
<dbReference type="GO" id="GO:0005634">
    <property type="term" value="C:nucleus"/>
    <property type="evidence" value="ECO:0007669"/>
    <property type="project" value="UniProtKB-SubCell"/>
</dbReference>
<dbReference type="Pfam" id="PF04082">
    <property type="entry name" value="Fungal_trans"/>
    <property type="match status" value="1"/>
</dbReference>
<dbReference type="GO" id="GO:0003677">
    <property type="term" value="F:DNA binding"/>
    <property type="evidence" value="ECO:0007669"/>
    <property type="project" value="InterPro"/>
</dbReference>
<proteinExistence type="predicted"/>
<comment type="caution">
    <text evidence="7">The sequence shown here is derived from an EMBL/GenBank/DDBJ whole genome shotgun (WGS) entry which is preliminary data.</text>
</comment>
<evidence type="ECO:0000313" key="7">
    <source>
        <dbReference type="EMBL" id="CAH0055486.1"/>
    </source>
</evidence>
<protein>
    <recommendedName>
        <fullName evidence="6">Zn(2)-C6 fungal-type domain-containing protein</fullName>
    </recommendedName>
</protein>
<dbReference type="PANTHER" id="PTHR47338">
    <property type="entry name" value="ZN(II)2CYS6 TRANSCRIPTION FACTOR (EUROFUNG)-RELATED"/>
    <property type="match status" value="1"/>
</dbReference>
<gene>
    <name evidence="7" type="ORF">CSOL1703_00017590</name>
</gene>
<dbReference type="AlphaFoldDB" id="A0A9N9ZHC9"/>
<dbReference type="OrthoDB" id="1274115at2759"/>
<dbReference type="GO" id="GO:0008270">
    <property type="term" value="F:zinc ion binding"/>
    <property type="evidence" value="ECO:0007669"/>
    <property type="project" value="InterPro"/>
</dbReference>
<dbReference type="InterPro" id="IPR036864">
    <property type="entry name" value="Zn2-C6_fun-type_DNA-bd_sf"/>
</dbReference>
<reference evidence="8" key="1">
    <citation type="submission" date="2019-06" db="EMBL/GenBank/DDBJ databases">
        <authorList>
            <person name="Broberg M."/>
        </authorList>
    </citation>
    <scope>NUCLEOTIDE SEQUENCE [LARGE SCALE GENOMIC DNA]</scope>
</reference>
<keyword evidence="8" id="KW-1185">Reference proteome</keyword>
<evidence type="ECO:0000256" key="2">
    <source>
        <dbReference type="ARBA" id="ARBA00022723"/>
    </source>
</evidence>
<dbReference type="GO" id="GO:0006351">
    <property type="term" value="P:DNA-templated transcription"/>
    <property type="evidence" value="ECO:0007669"/>
    <property type="project" value="InterPro"/>
</dbReference>
<keyword evidence="5" id="KW-0539">Nucleus</keyword>
<evidence type="ECO:0000256" key="3">
    <source>
        <dbReference type="ARBA" id="ARBA00023015"/>
    </source>
</evidence>
<dbReference type="PROSITE" id="PS50048">
    <property type="entry name" value="ZN2_CY6_FUNGAL_2"/>
    <property type="match status" value="1"/>
</dbReference>
<reference evidence="7 8" key="2">
    <citation type="submission" date="2021-10" db="EMBL/GenBank/DDBJ databases">
        <authorList>
            <person name="Piombo E."/>
        </authorList>
    </citation>
    <scope>NUCLEOTIDE SEQUENCE [LARGE SCALE GENOMIC DNA]</scope>
</reference>
<dbReference type="SUPFAM" id="SSF57701">
    <property type="entry name" value="Zn2/Cys6 DNA-binding domain"/>
    <property type="match status" value="1"/>
</dbReference>
<keyword evidence="2" id="KW-0479">Metal-binding</keyword>